<evidence type="ECO:0000256" key="1">
    <source>
        <dbReference type="ARBA" id="ARBA00004418"/>
    </source>
</evidence>
<feature type="signal peptide" evidence="4">
    <location>
        <begin position="1"/>
        <end position="36"/>
    </location>
</feature>
<dbReference type="GO" id="GO:0043190">
    <property type="term" value="C:ATP-binding cassette (ABC) transporter complex"/>
    <property type="evidence" value="ECO:0007669"/>
    <property type="project" value="InterPro"/>
</dbReference>
<gene>
    <name evidence="6" type="ORF">RRH01S_11_00130</name>
</gene>
<dbReference type="GO" id="GO:0030288">
    <property type="term" value="C:outer membrane-bounded periplasmic space"/>
    <property type="evidence" value="ECO:0007669"/>
    <property type="project" value="UniProtKB-ARBA"/>
</dbReference>
<name>A0AA87QAK7_RHIRH</name>
<dbReference type="EMBL" id="BAYX01000011">
    <property type="protein sequence ID" value="GAJ95106.1"/>
    <property type="molecule type" value="Genomic_DNA"/>
</dbReference>
<evidence type="ECO:0000313" key="6">
    <source>
        <dbReference type="EMBL" id="GAJ95106.1"/>
    </source>
</evidence>
<dbReference type="PANTHER" id="PTHR30290:SF38">
    <property type="entry name" value="D,D-DIPEPTIDE-BINDING PERIPLASMIC PROTEIN DDPA-RELATED"/>
    <property type="match status" value="1"/>
</dbReference>
<dbReference type="InterPro" id="IPR030678">
    <property type="entry name" value="Peptide/Ni-bd"/>
</dbReference>
<organism evidence="6 7">
    <name type="scientific">Rhizobium rhizogenes NBRC 13257</name>
    <dbReference type="NCBI Taxonomy" id="1220581"/>
    <lineage>
        <taxon>Bacteria</taxon>
        <taxon>Pseudomonadati</taxon>
        <taxon>Pseudomonadota</taxon>
        <taxon>Alphaproteobacteria</taxon>
        <taxon>Hyphomicrobiales</taxon>
        <taxon>Rhizobiaceae</taxon>
        <taxon>Rhizobium/Agrobacterium group</taxon>
        <taxon>Rhizobium</taxon>
    </lineage>
</organism>
<proteinExistence type="inferred from homology"/>
<reference evidence="6 7" key="1">
    <citation type="submission" date="2014-05" db="EMBL/GenBank/DDBJ databases">
        <title>Whole genome shotgun sequence of Rhizobium rhizogenes NBRC 13257.</title>
        <authorList>
            <person name="Katano-Makiyama Y."/>
            <person name="Hosoyama A."/>
            <person name="Hashimoto M."/>
            <person name="Hosoyama Y."/>
            <person name="Noguchi M."/>
            <person name="Tsuchikane K."/>
            <person name="Kimura A."/>
            <person name="Ohji S."/>
            <person name="Ichikawa N."/>
            <person name="Yamazoe A."/>
            <person name="Fujita N."/>
        </authorList>
    </citation>
    <scope>NUCLEOTIDE SEQUENCE [LARGE SCALE GENOMIC DNA]</scope>
    <source>
        <strain evidence="6 7">NBRC 13257</strain>
    </source>
</reference>
<dbReference type="GO" id="GO:0015833">
    <property type="term" value="P:peptide transport"/>
    <property type="evidence" value="ECO:0007669"/>
    <property type="project" value="TreeGrafter"/>
</dbReference>
<comment type="caution">
    <text evidence="6">The sequence shown here is derived from an EMBL/GenBank/DDBJ whole genome shotgun (WGS) entry which is preliminary data.</text>
</comment>
<feature type="domain" description="Solute-binding protein family 5" evidence="5">
    <location>
        <begin position="85"/>
        <end position="440"/>
    </location>
</feature>
<dbReference type="Gene3D" id="3.40.190.10">
    <property type="entry name" value="Periplasmic binding protein-like II"/>
    <property type="match status" value="1"/>
</dbReference>
<dbReference type="GO" id="GO:1904680">
    <property type="term" value="F:peptide transmembrane transporter activity"/>
    <property type="evidence" value="ECO:0007669"/>
    <property type="project" value="TreeGrafter"/>
</dbReference>
<dbReference type="InterPro" id="IPR000914">
    <property type="entry name" value="SBP_5_dom"/>
</dbReference>
<accession>A0AA87QAK7</accession>
<evidence type="ECO:0000256" key="3">
    <source>
        <dbReference type="ARBA" id="ARBA00022729"/>
    </source>
</evidence>
<dbReference type="CDD" id="cd08517">
    <property type="entry name" value="PBP2_NikA_DppA_OppA_like_13"/>
    <property type="match status" value="1"/>
</dbReference>
<evidence type="ECO:0000259" key="5">
    <source>
        <dbReference type="Pfam" id="PF00496"/>
    </source>
</evidence>
<comment type="similarity">
    <text evidence="2">Belongs to the bacterial solute-binding protein 5 family.</text>
</comment>
<feature type="chain" id="PRO_5041707745" evidence="4">
    <location>
        <begin position="37"/>
        <end position="531"/>
    </location>
</feature>
<evidence type="ECO:0000313" key="7">
    <source>
        <dbReference type="Proteomes" id="UP000026941"/>
    </source>
</evidence>
<evidence type="ECO:0000256" key="4">
    <source>
        <dbReference type="SAM" id="SignalP"/>
    </source>
</evidence>
<dbReference type="PANTHER" id="PTHR30290">
    <property type="entry name" value="PERIPLASMIC BINDING COMPONENT OF ABC TRANSPORTER"/>
    <property type="match status" value="1"/>
</dbReference>
<dbReference type="AlphaFoldDB" id="A0AA87QAK7"/>
<dbReference type="InterPro" id="IPR039424">
    <property type="entry name" value="SBP_5"/>
</dbReference>
<dbReference type="Gene3D" id="3.10.105.10">
    <property type="entry name" value="Dipeptide-binding Protein, Domain 3"/>
    <property type="match status" value="1"/>
</dbReference>
<sequence>MQSNVRKQTKIHKGNFMRRLLSMSLALILTASAAYAAPVEGGKINLIVQPEPPGLMIGIVSNGPSGLVGGEIYESLLRYDDKLRPMPSLAKSWEISSDGLTYTFHLQDNVKFHDGQPMTSADVLFSVKDFLPKTLAKHRNTMARVESVTAPDDKTVVFKLKQPFEPFIRAMDYGAMPIIPKHIYEGTDYMTNPANEKPIGTGPFKFVEWKKGSYIKLEKNKDYYIKGKPYLDEVYYHIIPDAASRSVAYETGKVDVLPGGSVENFDVPRVSALPNTCVTQKGWEFYSPLSWLWLNNRTAPMDNPKFRQAIMYALDRGFARDALWNGMGKVATGPFSSGLPFYAQGGPEYPYDPDKSKALLKEIGYNGKPLRLLPLPYGETWQRWAEAVKQNLADVGIPVEIEATDVAGWNQKVSNWDYDLAFTYLYQNGDPAVGVERNYKSAQIAKGSPWNNVEGYSNADIDKLLEQAAFAFPAEKRKVLYDQVQVKLQEDVPVAWLLELSFPTIYNCKIKDLITTGMGLNDSLRDTYIEQ</sequence>
<dbReference type="Pfam" id="PF00496">
    <property type="entry name" value="SBP_bac_5"/>
    <property type="match status" value="1"/>
</dbReference>
<evidence type="ECO:0000256" key="2">
    <source>
        <dbReference type="ARBA" id="ARBA00005695"/>
    </source>
</evidence>
<keyword evidence="3 4" id="KW-0732">Signal</keyword>
<comment type="subcellular location">
    <subcellularLocation>
        <location evidence="1">Periplasm</location>
    </subcellularLocation>
</comment>
<dbReference type="Proteomes" id="UP000026941">
    <property type="component" value="Unassembled WGS sequence"/>
</dbReference>
<dbReference type="PIRSF" id="PIRSF002741">
    <property type="entry name" value="MppA"/>
    <property type="match status" value="1"/>
</dbReference>
<protein>
    <submittedName>
        <fullName evidence="6">Oligopeptide ABC transporter substrate-binding protein</fullName>
    </submittedName>
</protein>
<dbReference type="SUPFAM" id="SSF53850">
    <property type="entry name" value="Periplasmic binding protein-like II"/>
    <property type="match status" value="1"/>
</dbReference>